<sequence>MILLLCKSKLFTLCAIRC</sequence>
<reference evidence="1" key="1">
    <citation type="submission" date="2014-09" db="EMBL/GenBank/DDBJ databases">
        <authorList>
            <person name="Magalhaes I.L.F."/>
            <person name="Oliveira U."/>
            <person name="Santos F.R."/>
            <person name="Vidigal T.H.D.A."/>
            <person name="Brescovit A.D."/>
            <person name="Santos A.J."/>
        </authorList>
    </citation>
    <scope>NUCLEOTIDE SEQUENCE</scope>
    <source>
        <tissue evidence="1">Shoot tissue taken approximately 20 cm above the soil surface</tissue>
    </source>
</reference>
<protein>
    <submittedName>
        <fullName evidence="1">Uncharacterized protein</fullName>
    </submittedName>
</protein>
<dbReference type="EMBL" id="GBRH01280239">
    <property type="protein sequence ID" value="JAD17656.1"/>
    <property type="molecule type" value="Transcribed_RNA"/>
</dbReference>
<organism evidence="1">
    <name type="scientific">Arundo donax</name>
    <name type="common">Giant reed</name>
    <name type="synonym">Donax arundinaceus</name>
    <dbReference type="NCBI Taxonomy" id="35708"/>
    <lineage>
        <taxon>Eukaryota</taxon>
        <taxon>Viridiplantae</taxon>
        <taxon>Streptophyta</taxon>
        <taxon>Embryophyta</taxon>
        <taxon>Tracheophyta</taxon>
        <taxon>Spermatophyta</taxon>
        <taxon>Magnoliopsida</taxon>
        <taxon>Liliopsida</taxon>
        <taxon>Poales</taxon>
        <taxon>Poaceae</taxon>
        <taxon>PACMAD clade</taxon>
        <taxon>Arundinoideae</taxon>
        <taxon>Arundineae</taxon>
        <taxon>Arundo</taxon>
    </lineage>
</organism>
<reference evidence="1" key="2">
    <citation type="journal article" date="2015" name="Data Brief">
        <title>Shoot transcriptome of the giant reed, Arundo donax.</title>
        <authorList>
            <person name="Barrero R.A."/>
            <person name="Guerrero F.D."/>
            <person name="Moolhuijzen P."/>
            <person name="Goolsby J.A."/>
            <person name="Tidwell J."/>
            <person name="Bellgard S.E."/>
            <person name="Bellgard M.I."/>
        </authorList>
    </citation>
    <scope>NUCLEOTIDE SEQUENCE</scope>
    <source>
        <tissue evidence="1">Shoot tissue taken approximately 20 cm above the soil surface</tissue>
    </source>
</reference>
<proteinExistence type="predicted"/>
<dbReference type="AlphaFoldDB" id="A0A0A8XUY5"/>
<accession>A0A0A8XUY5</accession>
<evidence type="ECO:0000313" key="1">
    <source>
        <dbReference type="EMBL" id="JAD17656.1"/>
    </source>
</evidence>
<name>A0A0A8XUY5_ARUDO</name>